<evidence type="ECO:0000313" key="2">
    <source>
        <dbReference type="Proteomes" id="UP001054837"/>
    </source>
</evidence>
<evidence type="ECO:0000313" key="1">
    <source>
        <dbReference type="EMBL" id="GIY83166.1"/>
    </source>
</evidence>
<keyword evidence="2" id="KW-1185">Reference proteome</keyword>
<sequence>MLELKLELMLEL</sequence>
<organism evidence="1 2">
    <name type="scientific">Caerostris darwini</name>
    <dbReference type="NCBI Taxonomy" id="1538125"/>
    <lineage>
        <taxon>Eukaryota</taxon>
        <taxon>Metazoa</taxon>
        <taxon>Ecdysozoa</taxon>
        <taxon>Arthropoda</taxon>
        <taxon>Chelicerata</taxon>
        <taxon>Arachnida</taxon>
        <taxon>Araneae</taxon>
        <taxon>Araneomorphae</taxon>
        <taxon>Entelegynae</taxon>
        <taxon>Araneoidea</taxon>
        <taxon>Araneidae</taxon>
        <taxon>Caerostris</taxon>
    </lineage>
</organism>
<proteinExistence type="predicted"/>
<feature type="non-terminal residue" evidence="1">
    <location>
        <position position="12"/>
    </location>
</feature>
<comment type="caution">
    <text evidence="1">The sequence shown here is derived from an EMBL/GenBank/DDBJ whole genome shotgun (WGS) entry which is preliminary data.</text>
</comment>
<dbReference type="EMBL" id="BPLQ01014791">
    <property type="protein sequence ID" value="GIY83166.1"/>
    <property type="molecule type" value="Genomic_DNA"/>
</dbReference>
<name>A0AAV4WJW1_9ARAC</name>
<protein>
    <submittedName>
        <fullName evidence="1">Uncharacterized protein</fullName>
    </submittedName>
</protein>
<gene>
    <name evidence="1" type="ORF">CDAR_392851</name>
</gene>
<reference evidence="1 2" key="1">
    <citation type="submission" date="2021-06" db="EMBL/GenBank/DDBJ databases">
        <title>Caerostris darwini draft genome.</title>
        <authorList>
            <person name="Kono N."/>
            <person name="Arakawa K."/>
        </authorList>
    </citation>
    <scope>NUCLEOTIDE SEQUENCE [LARGE SCALE GENOMIC DNA]</scope>
</reference>
<dbReference type="Proteomes" id="UP001054837">
    <property type="component" value="Unassembled WGS sequence"/>
</dbReference>
<accession>A0AAV4WJW1</accession>